<feature type="non-terminal residue" evidence="2">
    <location>
        <position position="1"/>
    </location>
</feature>
<evidence type="ECO:0000256" key="1">
    <source>
        <dbReference type="SAM" id="MobiDB-lite"/>
    </source>
</evidence>
<feature type="compositionally biased region" description="Basic and acidic residues" evidence="1">
    <location>
        <begin position="32"/>
        <end position="41"/>
    </location>
</feature>
<evidence type="ECO:0000313" key="2">
    <source>
        <dbReference type="EMBL" id="KAF3952030.1"/>
    </source>
</evidence>
<proteinExistence type="predicted"/>
<organism evidence="2 3">
    <name type="scientific">Castanea mollissima</name>
    <name type="common">Chinese chestnut</name>
    <dbReference type="NCBI Taxonomy" id="60419"/>
    <lineage>
        <taxon>Eukaryota</taxon>
        <taxon>Viridiplantae</taxon>
        <taxon>Streptophyta</taxon>
        <taxon>Embryophyta</taxon>
        <taxon>Tracheophyta</taxon>
        <taxon>Spermatophyta</taxon>
        <taxon>Magnoliopsida</taxon>
        <taxon>eudicotyledons</taxon>
        <taxon>Gunneridae</taxon>
        <taxon>Pentapetalae</taxon>
        <taxon>rosids</taxon>
        <taxon>fabids</taxon>
        <taxon>Fagales</taxon>
        <taxon>Fagaceae</taxon>
        <taxon>Castanea</taxon>
    </lineage>
</organism>
<reference evidence="2" key="1">
    <citation type="submission" date="2020-03" db="EMBL/GenBank/DDBJ databases">
        <title>Castanea mollissima Vanexum genome sequencing.</title>
        <authorList>
            <person name="Staton M."/>
        </authorList>
    </citation>
    <scope>NUCLEOTIDE SEQUENCE</scope>
    <source>
        <tissue evidence="2">Leaf</tissue>
    </source>
</reference>
<dbReference type="EMBL" id="JRKL02004669">
    <property type="protein sequence ID" value="KAF3952030.1"/>
    <property type="molecule type" value="Genomic_DNA"/>
</dbReference>
<feature type="compositionally biased region" description="Basic residues" evidence="1">
    <location>
        <begin position="22"/>
        <end position="31"/>
    </location>
</feature>
<gene>
    <name evidence="2" type="ORF">CMV_022370</name>
</gene>
<keyword evidence="3" id="KW-1185">Reference proteome</keyword>
<dbReference type="Proteomes" id="UP000737018">
    <property type="component" value="Unassembled WGS sequence"/>
</dbReference>
<accession>A0A8J4VEE2</accession>
<protein>
    <submittedName>
        <fullName evidence="2">Uncharacterized protein</fullName>
    </submittedName>
</protein>
<dbReference type="AlphaFoldDB" id="A0A8J4VEE2"/>
<evidence type="ECO:0000313" key="3">
    <source>
        <dbReference type="Proteomes" id="UP000737018"/>
    </source>
</evidence>
<name>A0A8J4VEE2_9ROSI</name>
<sequence length="200" mass="23296">FGYNFDARVRYSEVRLKENKTKQKQKQSKAQKAKEKNQKKEKIGGAFRSHFLGLQALSLSLNGMLDLLSENTTFLRSSAEKWRSAFYPDRLSTCSTKKNLIKVVTENYQTQFTQLDNLDIEFSFTQLQNRPKYEHKDIRKGRFAAALLSPLLQLVRFYFIESESIKRCTLFRAQKNGNCGSNFRDCKNDICSNLQMLHVL</sequence>
<comment type="caution">
    <text evidence="2">The sequence shown here is derived from an EMBL/GenBank/DDBJ whole genome shotgun (WGS) entry which is preliminary data.</text>
</comment>
<feature type="region of interest" description="Disordered" evidence="1">
    <location>
        <begin position="17"/>
        <end position="41"/>
    </location>
</feature>